<dbReference type="EC" id="4.1.99.29" evidence="4"/>
<comment type="function">
    <text evidence="4">Catalyzes the conversion of cyclic dehypoxanthine futalosine (cyclic DHFL) into 1,4-dihydroxy-6-naphthoate, a step in the biosynthesis of menaquinone (MK, vitamin K2).</text>
</comment>
<organism evidence="5 6">
    <name type="scientific">Geothrix limicola</name>
    <dbReference type="NCBI Taxonomy" id="2927978"/>
    <lineage>
        <taxon>Bacteria</taxon>
        <taxon>Pseudomonadati</taxon>
        <taxon>Acidobacteriota</taxon>
        <taxon>Holophagae</taxon>
        <taxon>Holophagales</taxon>
        <taxon>Holophagaceae</taxon>
        <taxon>Geothrix</taxon>
    </lineage>
</organism>
<dbReference type="HAMAP" id="MF_00996">
    <property type="entry name" value="MqnD"/>
    <property type="match status" value="1"/>
</dbReference>
<dbReference type="Pfam" id="PF02621">
    <property type="entry name" value="VitK2_biosynth"/>
    <property type="match status" value="1"/>
</dbReference>
<feature type="active site" description="Proton acceptor" evidence="4">
    <location>
        <position position="155"/>
    </location>
</feature>
<comment type="caution">
    <text evidence="4">Lacks conserved residue(s) required for the propagation of feature annotation.</text>
</comment>
<dbReference type="EMBL" id="BSDE01000004">
    <property type="protein sequence ID" value="GLH73775.1"/>
    <property type="molecule type" value="Genomic_DNA"/>
</dbReference>
<sequence length="273" mass="30436">MTFTIAHSPDSDDAYMMAPLALGWMDSDPDRAAFDIQFIRKDIEQLNAEATESRYDVTAISFGAYPELKDRYDLLTAGSSIQEGTGPLVVSRTPMAPADLKGVTIAIPGRRTSAYLSMRKWCAEHGFEASVELLPFDQILPAVVEGRFQAGLLIHESQLMYHDAGLRLVADLGAWWKHAYDLPLPMGGNAIRKDLPADVKARFAVLMRKSVEMARARHWESVDYSQSFGRGMDREMIGRYVNAWVNDFTVDPGPRGREAVTKLLGLEPVWIQG</sequence>
<comment type="caution">
    <text evidence="5">The sequence shown here is derived from an EMBL/GenBank/DDBJ whole genome shotgun (WGS) entry which is preliminary data.</text>
</comment>
<dbReference type="PANTHER" id="PTHR37167">
    <property type="entry name" value="1,4-DIHYDROXY-6-NAPHTOATE SYNTHASE"/>
    <property type="match status" value="1"/>
</dbReference>
<evidence type="ECO:0000256" key="1">
    <source>
        <dbReference type="ARBA" id="ARBA00004863"/>
    </source>
</evidence>
<dbReference type="InterPro" id="IPR003773">
    <property type="entry name" value="Menaquinone_biosynth"/>
</dbReference>
<proteinExistence type="inferred from homology"/>
<comment type="similarity">
    <text evidence="4">Belongs to the MqnA/MqnD family. MqnD subfamily.</text>
</comment>
<comment type="pathway">
    <text evidence="1 4">Quinol/quinone metabolism; menaquinone biosynthesis.</text>
</comment>
<dbReference type="SUPFAM" id="SSF53850">
    <property type="entry name" value="Periplasmic binding protein-like II"/>
    <property type="match status" value="1"/>
</dbReference>
<evidence type="ECO:0000313" key="5">
    <source>
        <dbReference type="EMBL" id="GLH73775.1"/>
    </source>
</evidence>
<accession>A0ABQ5QHX5</accession>
<evidence type="ECO:0000256" key="3">
    <source>
        <dbReference type="ARBA" id="ARBA00023239"/>
    </source>
</evidence>
<dbReference type="RefSeq" id="WP_285575349.1">
    <property type="nucleotide sequence ID" value="NZ_BSDE01000004.1"/>
</dbReference>
<keyword evidence="6" id="KW-1185">Reference proteome</keyword>
<dbReference type="Proteomes" id="UP001165069">
    <property type="component" value="Unassembled WGS sequence"/>
</dbReference>
<evidence type="ECO:0000256" key="2">
    <source>
        <dbReference type="ARBA" id="ARBA00022428"/>
    </source>
</evidence>
<comment type="catalytic activity">
    <reaction evidence="4">
        <text>cyclic dehypoxanthinylfutalosinate = 1,4-dihydroxy-6-naphthoate + dihydroxyacetone</text>
        <dbReference type="Rhea" id="RHEA:33087"/>
        <dbReference type="ChEBI" id="CHEBI:16016"/>
        <dbReference type="ChEBI" id="CHEBI:64254"/>
        <dbReference type="ChEBI" id="CHEBI:64270"/>
        <dbReference type="EC" id="4.1.99.29"/>
    </reaction>
</comment>
<dbReference type="InterPro" id="IPR030869">
    <property type="entry name" value="MqnD"/>
</dbReference>
<dbReference type="PANTHER" id="PTHR37167:SF1">
    <property type="entry name" value="1,4-DIHYDROXY-6-NAPHTOATE SYNTHASE"/>
    <property type="match status" value="1"/>
</dbReference>
<protein>
    <recommendedName>
        <fullName evidence="4">1,4-dihydroxy-6-naphtoate synthase</fullName>
        <ecNumber evidence="4">4.1.99.29</ecNumber>
    </recommendedName>
    <alternativeName>
        <fullName evidence="4">Menaquinone biosynthetic enzyme MqnD</fullName>
    </alternativeName>
</protein>
<keyword evidence="3 4" id="KW-0456">Lyase</keyword>
<gene>
    <name evidence="4 5" type="primary">mqnD</name>
    <name evidence="5" type="ORF">GETHLI_22770</name>
</gene>
<dbReference type="Gene3D" id="3.40.190.10">
    <property type="entry name" value="Periplasmic binding protein-like II"/>
    <property type="match status" value="2"/>
</dbReference>
<feature type="binding site" evidence="4">
    <location>
        <begin position="113"/>
        <end position="114"/>
    </location>
    <ligand>
        <name>substrate</name>
    </ligand>
</feature>
<evidence type="ECO:0000256" key="4">
    <source>
        <dbReference type="HAMAP-Rule" id="MF_00996"/>
    </source>
</evidence>
<evidence type="ECO:0000313" key="6">
    <source>
        <dbReference type="Proteomes" id="UP001165069"/>
    </source>
</evidence>
<name>A0ABQ5QHX5_9BACT</name>
<keyword evidence="2 4" id="KW-0474">Menaquinone biosynthesis</keyword>
<reference evidence="5 6" key="1">
    <citation type="journal article" date="2023" name="Antonie Van Leeuwenhoek">
        <title>Mesoterricola silvestris gen. nov., sp. nov., Mesoterricola sediminis sp. nov., Geothrix oryzae sp. nov., Geothrix edaphica sp. nov., Geothrix rubra sp. nov., and Geothrix limicola sp. nov., six novel members of Acidobacteriota isolated from soils.</title>
        <authorList>
            <person name="Itoh H."/>
            <person name="Sugisawa Y."/>
            <person name="Mise K."/>
            <person name="Xu Z."/>
            <person name="Kuniyasu M."/>
            <person name="Ushijima N."/>
            <person name="Kawano K."/>
            <person name="Kobayashi E."/>
            <person name="Shiratori Y."/>
            <person name="Masuda Y."/>
            <person name="Senoo K."/>
        </authorList>
    </citation>
    <scope>NUCLEOTIDE SEQUENCE [LARGE SCALE GENOMIC DNA]</scope>
    <source>
        <strain evidence="5 6">Red804</strain>
    </source>
</reference>